<dbReference type="AlphaFoldDB" id="A0A023BXU5"/>
<dbReference type="eggNOG" id="ENOG5031KST">
    <property type="taxonomic scope" value="Bacteria"/>
</dbReference>
<evidence type="ECO:0000313" key="3">
    <source>
        <dbReference type="Proteomes" id="UP000023541"/>
    </source>
</evidence>
<dbReference type="RefSeq" id="WP_034239739.1">
    <property type="nucleotide sequence ID" value="NZ_AQRA01000002.1"/>
</dbReference>
<keyword evidence="1" id="KW-0812">Transmembrane</keyword>
<dbReference type="Proteomes" id="UP000023541">
    <property type="component" value="Unassembled WGS sequence"/>
</dbReference>
<reference evidence="2 3" key="1">
    <citation type="submission" date="2014-04" db="EMBL/GenBank/DDBJ databases">
        <title>Aquimarina sp. 22II-S11-z7 Genome Sequencing.</title>
        <authorList>
            <person name="Lai Q."/>
        </authorList>
    </citation>
    <scope>NUCLEOTIDE SEQUENCE [LARGE SCALE GENOMIC DNA]</scope>
    <source>
        <strain evidence="2 3">22II-S11-z7</strain>
    </source>
</reference>
<gene>
    <name evidence="2" type="ORF">ATO12_09050</name>
</gene>
<feature type="transmembrane region" description="Helical" evidence="1">
    <location>
        <begin position="7"/>
        <end position="28"/>
    </location>
</feature>
<dbReference type="InterPro" id="IPR025250">
    <property type="entry name" value="DUF4199"/>
</dbReference>
<feature type="transmembrane region" description="Helical" evidence="1">
    <location>
        <begin position="73"/>
        <end position="92"/>
    </location>
</feature>
<organism evidence="2 3">
    <name type="scientific">Aquimarina atlantica</name>
    <dbReference type="NCBI Taxonomy" id="1317122"/>
    <lineage>
        <taxon>Bacteria</taxon>
        <taxon>Pseudomonadati</taxon>
        <taxon>Bacteroidota</taxon>
        <taxon>Flavobacteriia</taxon>
        <taxon>Flavobacteriales</taxon>
        <taxon>Flavobacteriaceae</taxon>
        <taxon>Aquimarina</taxon>
    </lineage>
</organism>
<evidence type="ECO:0000313" key="2">
    <source>
        <dbReference type="EMBL" id="EZH74876.1"/>
    </source>
</evidence>
<sequence>MKKSTIPVTYGLLIAAGLIVYFLLLSLIGVQTKPVFSLGNGIIVALGLYKAMKNYKQEKGSDFEYQKGFMAGLFTGFNATIVFIIFFAIYVTNINTNFLPEMLANWSSHYHVGVGIVVFVAAVMGFATTFVLTLSFMQLFKESWNPKKNHNSKPVEV</sequence>
<dbReference type="STRING" id="1317122.ATO12_09050"/>
<keyword evidence="1" id="KW-1133">Transmembrane helix</keyword>
<name>A0A023BXU5_9FLAO</name>
<dbReference type="OrthoDB" id="1450060at2"/>
<dbReference type="EMBL" id="AQRA01000002">
    <property type="protein sequence ID" value="EZH74876.1"/>
    <property type="molecule type" value="Genomic_DNA"/>
</dbReference>
<accession>A0A023BXU5</accession>
<proteinExistence type="predicted"/>
<feature type="transmembrane region" description="Helical" evidence="1">
    <location>
        <begin position="112"/>
        <end position="140"/>
    </location>
</feature>
<comment type="caution">
    <text evidence="2">The sequence shown here is derived from an EMBL/GenBank/DDBJ whole genome shotgun (WGS) entry which is preliminary data.</text>
</comment>
<keyword evidence="3" id="KW-1185">Reference proteome</keyword>
<dbReference type="Pfam" id="PF13858">
    <property type="entry name" value="DUF4199"/>
    <property type="match status" value="1"/>
</dbReference>
<evidence type="ECO:0000256" key="1">
    <source>
        <dbReference type="SAM" id="Phobius"/>
    </source>
</evidence>
<keyword evidence="1" id="KW-0472">Membrane</keyword>
<protein>
    <submittedName>
        <fullName evidence="2">Membrane protein</fullName>
    </submittedName>
</protein>